<accession>A0ABN8M0W2</accession>
<gene>
    <name evidence="1" type="ORF">PEVE_00016298</name>
</gene>
<dbReference type="Proteomes" id="UP001159427">
    <property type="component" value="Unassembled WGS sequence"/>
</dbReference>
<comment type="caution">
    <text evidence="1">The sequence shown here is derived from an EMBL/GenBank/DDBJ whole genome shotgun (WGS) entry which is preliminary data.</text>
</comment>
<evidence type="ECO:0000313" key="2">
    <source>
        <dbReference type="Proteomes" id="UP001159427"/>
    </source>
</evidence>
<feature type="non-terminal residue" evidence="1">
    <location>
        <position position="1"/>
    </location>
</feature>
<organism evidence="1 2">
    <name type="scientific">Porites evermanni</name>
    <dbReference type="NCBI Taxonomy" id="104178"/>
    <lineage>
        <taxon>Eukaryota</taxon>
        <taxon>Metazoa</taxon>
        <taxon>Cnidaria</taxon>
        <taxon>Anthozoa</taxon>
        <taxon>Hexacorallia</taxon>
        <taxon>Scleractinia</taxon>
        <taxon>Fungiina</taxon>
        <taxon>Poritidae</taxon>
        <taxon>Porites</taxon>
    </lineage>
</organism>
<dbReference type="EMBL" id="CALNXI010000228">
    <property type="protein sequence ID" value="CAH3022650.1"/>
    <property type="molecule type" value="Genomic_DNA"/>
</dbReference>
<evidence type="ECO:0000313" key="1">
    <source>
        <dbReference type="EMBL" id="CAH3022650.1"/>
    </source>
</evidence>
<reference evidence="1 2" key="1">
    <citation type="submission" date="2022-05" db="EMBL/GenBank/DDBJ databases">
        <authorList>
            <consortium name="Genoscope - CEA"/>
            <person name="William W."/>
        </authorList>
    </citation>
    <scope>NUCLEOTIDE SEQUENCE [LARGE SCALE GENOMIC DNA]</scope>
</reference>
<protein>
    <submittedName>
        <fullName evidence="1">Uncharacterized protein</fullName>
    </submittedName>
</protein>
<name>A0ABN8M0W2_9CNID</name>
<proteinExistence type="predicted"/>
<sequence length="122" mass="13949">VKEQWDKYRSLKNLTNKKLKSAEALHSTNLIESAADLKEHLRSLNYVVGSKKDCGSPLHVQDGKHLLLEPKEAATKFNRFFGTIGTKIAGHLPPVDTDAWKKYELERKCDDREPWDLQQAGY</sequence>
<keyword evidence="2" id="KW-1185">Reference proteome</keyword>